<comment type="subcellular location">
    <subcellularLocation>
        <location evidence="1">Cytoplasm</location>
    </subcellularLocation>
</comment>
<dbReference type="OrthoDB" id="438164at2759"/>
<dbReference type="PANTHER" id="PTHR12461:SF43">
    <property type="entry name" value="HSPB1-ASSOCIATED PROTEIN 1"/>
    <property type="match status" value="1"/>
</dbReference>
<comment type="function">
    <text evidence="3">May play a role in cellular stress response.</text>
</comment>
<dbReference type="SUPFAM" id="SSF51197">
    <property type="entry name" value="Clavaminate synthase-like"/>
    <property type="match status" value="1"/>
</dbReference>
<protein>
    <recommendedName>
        <fullName evidence="4">JmjC domain-containing protein</fullName>
    </recommendedName>
</protein>
<dbReference type="FunFam" id="2.60.120.650:FF:000018">
    <property type="entry name" value="HSPB1-associated protein 1 homolog"/>
    <property type="match status" value="1"/>
</dbReference>
<dbReference type="InterPro" id="IPR003347">
    <property type="entry name" value="JmjC_dom"/>
</dbReference>
<keyword evidence="6" id="KW-1185">Reference proteome</keyword>
<evidence type="ECO:0000313" key="5">
    <source>
        <dbReference type="EMBL" id="CAH0107379.1"/>
    </source>
</evidence>
<keyword evidence="2" id="KW-0963">Cytoplasm</keyword>
<comment type="caution">
    <text evidence="5">The sequence shown here is derived from an EMBL/GenBank/DDBJ whole genome shotgun (WGS) entry which is preliminary data.</text>
</comment>
<dbReference type="PROSITE" id="PS51184">
    <property type="entry name" value="JMJC"/>
    <property type="match status" value="1"/>
</dbReference>
<accession>A0A8J2RR12</accession>
<evidence type="ECO:0000259" key="4">
    <source>
        <dbReference type="PROSITE" id="PS51184"/>
    </source>
</evidence>
<organism evidence="5 6">
    <name type="scientific">Daphnia galeata</name>
    <dbReference type="NCBI Taxonomy" id="27404"/>
    <lineage>
        <taxon>Eukaryota</taxon>
        <taxon>Metazoa</taxon>
        <taxon>Ecdysozoa</taxon>
        <taxon>Arthropoda</taxon>
        <taxon>Crustacea</taxon>
        <taxon>Branchiopoda</taxon>
        <taxon>Diplostraca</taxon>
        <taxon>Cladocera</taxon>
        <taxon>Anomopoda</taxon>
        <taxon>Daphniidae</taxon>
        <taxon>Daphnia</taxon>
    </lineage>
</organism>
<dbReference type="Proteomes" id="UP000789390">
    <property type="component" value="Unassembled WGS sequence"/>
</dbReference>
<dbReference type="Gene3D" id="2.60.120.650">
    <property type="entry name" value="Cupin"/>
    <property type="match status" value="1"/>
</dbReference>
<name>A0A8J2RR12_9CRUS</name>
<gene>
    <name evidence="5" type="ORF">DGAL_LOCUS10671</name>
</gene>
<dbReference type="PANTHER" id="PTHR12461">
    <property type="entry name" value="HYPOXIA-INDUCIBLE FACTOR 1 ALPHA INHIBITOR-RELATED"/>
    <property type="match status" value="1"/>
</dbReference>
<proteinExistence type="predicted"/>
<evidence type="ECO:0000256" key="3">
    <source>
        <dbReference type="ARBA" id="ARBA00037342"/>
    </source>
</evidence>
<dbReference type="EMBL" id="CAKKLH010000268">
    <property type="protein sequence ID" value="CAH0107379.1"/>
    <property type="molecule type" value="Genomic_DNA"/>
</dbReference>
<dbReference type="Pfam" id="PF13621">
    <property type="entry name" value="Cupin_8"/>
    <property type="match status" value="1"/>
</dbReference>
<dbReference type="SMART" id="SM00558">
    <property type="entry name" value="JmjC"/>
    <property type="match status" value="1"/>
</dbReference>
<evidence type="ECO:0000256" key="2">
    <source>
        <dbReference type="ARBA" id="ARBA00022490"/>
    </source>
</evidence>
<reference evidence="5" key="1">
    <citation type="submission" date="2021-11" db="EMBL/GenBank/DDBJ databases">
        <authorList>
            <person name="Schell T."/>
        </authorList>
    </citation>
    <scope>NUCLEOTIDE SEQUENCE</scope>
    <source>
        <strain evidence="5">M5</strain>
    </source>
</reference>
<feature type="domain" description="JmjC" evidence="4">
    <location>
        <begin position="106"/>
        <end position="264"/>
    </location>
</feature>
<dbReference type="InterPro" id="IPR041667">
    <property type="entry name" value="Cupin_8"/>
</dbReference>
<sequence length="389" mass="44925">MASCSPDPLQVRRLIGCFQKPLVFRGLIDTWPMLKFTVSDWKNLFGENLLECRVGIKDAKSDEPQWERQSYNVKCTYDEFIKWSENCGDGNINELSGLETSKHFLYYGYKYMKDTFDPEVLQLTNWKAFGYPERNGADSTFWLGTAGAHTPCHYDTYGVNLVAQLSGRKRWILYPPEDSNFLQPTRIPYEESSVYSRINFEKWAGTVPNIEGTHPHVVELVPGDVLFVPRHWWHHVRNEELSVSINTWIELVDEDHEARLHESLVKFLVAHTSRNLPTDVLSELLNPNEEDIAEAHLDDIQQLVRYTLKATVAVTKEKISEGYSDVPILSEPWILPVMCNQFPSSEPEKKKTRSDHVHSEVGTLDVIRAFCHPRVIEIVSQILREEFNT</sequence>
<dbReference type="GO" id="GO:0005737">
    <property type="term" value="C:cytoplasm"/>
    <property type="evidence" value="ECO:0007669"/>
    <property type="project" value="UniProtKB-SubCell"/>
</dbReference>
<evidence type="ECO:0000256" key="1">
    <source>
        <dbReference type="ARBA" id="ARBA00004496"/>
    </source>
</evidence>
<evidence type="ECO:0000313" key="6">
    <source>
        <dbReference type="Proteomes" id="UP000789390"/>
    </source>
</evidence>
<dbReference type="AlphaFoldDB" id="A0A8J2RR12"/>